<dbReference type="Gene3D" id="1.10.287.410">
    <property type="match status" value="1"/>
</dbReference>
<comment type="similarity">
    <text evidence="1 6">Belongs to the peptidase S10 family.</text>
</comment>
<evidence type="ECO:0000313" key="7">
    <source>
        <dbReference type="EMBL" id="KAK8016946.1"/>
    </source>
</evidence>
<proteinExistence type="inferred from homology"/>
<reference evidence="7 8" key="1">
    <citation type="submission" date="2023-01" db="EMBL/GenBank/DDBJ databases">
        <title>Analysis of 21 Apiospora genomes using comparative genomics revels a genus with tremendous synthesis potential of carbohydrate active enzymes and secondary metabolites.</title>
        <authorList>
            <person name="Sorensen T."/>
        </authorList>
    </citation>
    <scope>NUCLEOTIDE SEQUENCE [LARGE SCALE GENOMIC DNA]</scope>
    <source>
        <strain evidence="7 8">CBS 33761</strain>
    </source>
</reference>
<keyword evidence="2 6" id="KW-0121">Carboxypeptidase</keyword>
<evidence type="ECO:0000256" key="6">
    <source>
        <dbReference type="RuleBase" id="RU361156"/>
    </source>
</evidence>
<sequence>MRWTRGIATVLLATVAQTVVAAPAPSSSSSHLNKRYIEERDGIAYNVFEHYETASKMSFVKNSGICETTPGVNQYSGYLEVGKNMSMWFWFFEARNKPAEAPLVTWFNGGPGCSSMIGLFQEHGPCQFYNNETEPSLNPWSWNNYANMLYVDQPIGTGFSYGDDPVNSTVTAAPYVWNLLQAFYASFPEYECRDFGIFTESYGGHYGPEFAHYLQAQNAAIDAGAAAGEKLALKAVGINNGWFDSAIQERAGVEFAVANSYRPLINESTAAALYDVFETRCKPALDKCAATGGDAECADADMICINEVDNPISAATDFDVYDVRQPSQDPFPPNTYVDYLRRPDVMQKIGAKVRYESCPNAPAEGFGRTGDGNPHADARSFLDTLSEVVQTGIQVLLWAGDADYICNWMGNLHVADAVAYANATEFREAGMVNYTVAGVAKGRFKTAGNLSFLRVYEAGHEVPYYQPEASLQVFMQVMQGEVPSST</sequence>
<dbReference type="Gene3D" id="3.40.50.1820">
    <property type="entry name" value="alpha/beta hydrolase"/>
    <property type="match status" value="1"/>
</dbReference>
<evidence type="ECO:0000256" key="2">
    <source>
        <dbReference type="ARBA" id="ARBA00022645"/>
    </source>
</evidence>
<dbReference type="InterPro" id="IPR018202">
    <property type="entry name" value="Ser_caboxypep_ser_AS"/>
</dbReference>
<keyword evidence="3 6" id="KW-0645">Protease</keyword>
<keyword evidence="5" id="KW-0325">Glycoprotein</keyword>
<accession>A0ABR1RPQ5</accession>
<evidence type="ECO:0000256" key="1">
    <source>
        <dbReference type="ARBA" id="ARBA00009431"/>
    </source>
</evidence>
<dbReference type="PRINTS" id="PR00724">
    <property type="entry name" value="CRBOXYPTASEC"/>
</dbReference>
<dbReference type="Pfam" id="PF00450">
    <property type="entry name" value="Peptidase_S10"/>
    <property type="match status" value="1"/>
</dbReference>
<keyword evidence="4 6" id="KW-0378">Hydrolase</keyword>
<feature type="signal peptide" evidence="6">
    <location>
        <begin position="1"/>
        <end position="21"/>
    </location>
</feature>
<keyword evidence="6" id="KW-0732">Signal</keyword>
<dbReference type="GO" id="GO:0004180">
    <property type="term" value="F:carboxypeptidase activity"/>
    <property type="evidence" value="ECO:0007669"/>
    <property type="project" value="UniProtKB-KW"/>
</dbReference>
<dbReference type="InterPro" id="IPR029058">
    <property type="entry name" value="AB_hydrolase_fold"/>
</dbReference>
<evidence type="ECO:0000256" key="4">
    <source>
        <dbReference type="ARBA" id="ARBA00022801"/>
    </source>
</evidence>
<organism evidence="7 8">
    <name type="scientific">Apiospora rasikravindrae</name>
    <dbReference type="NCBI Taxonomy" id="990691"/>
    <lineage>
        <taxon>Eukaryota</taxon>
        <taxon>Fungi</taxon>
        <taxon>Dikarya</taxon>
        <taxon>Ascomycota</taxon>
        <taxon>Pezizomycotina</taxon>
        <taxon>Sordariomycetes</taxon>
        <taxon>Xylariomycetidae</taxon>
        <taxon>Amphisphaeriales</taxon>
        <taxon>Apiosporaceae</taxon>
        <taxon>Apiospora</taxon>
    </lineage>
</organism>
<dbReference type="InterPro" id="IPR001563">
    <property type="entry name" value="Peptidase_S10"/>
</dbReference>
<dbReference type="Proteomes" id="UP001444661">
    <property type="component" value="Unassembled WGS sequence"/>
</dbReference>
<feature type="chain" id="PRO_5044974849" description="Carboxypeptidase" evidence="6">
    <location>
        <begin position="22"/>
        <end position="486"/>
    </location>
</feature>
<evidence type="ECO:0000256" key="5">
    <source>
        <dbReference type="ARBA" id="ARBA00023180"/>
    </source>
</evidence>
<dbReference type="PANTHER" id="PTHR11802">
    <property type="entry name" value="SERINE PROTEASE FAMILY S10 SERINE CARBOXYPEPTIDASE"/>
    <property type="match status" value="1"/>
</dbReference>
<dbReference type="PANTHER" id="PTHR11802:SF453">
    <property type="entry name" value="S1, PUTATIVE-RELATED"/>
    <property type="match status" value="1"/>
</dbReference>
<dbReference type="SUPFAM" id="SSF53474">
    <property type="entry name" value="alpha/beta-Hydrolases"/>
    <property type="match status" value="1"/>
</dbReference>
<dbReference type="EC" id="3.4.16.-" evidence="6"/>
<gene>
    <name evidence="7" type="ORF">PG993_015135</name>
</gene>
<evidence type="ECO:0000313" key="8">
    <source>
        <dbReference type="Proteomes" id="UP001444661"/>
    </source>
</evidence>
<dbReference type="EMBL" id="JAQQWK010000014">
    <property type="protein sequence ID" value="KAK8016946.1"/>
    <property type="molecule type" value="Genomic_DNA"/>
</dbReference>
<keyword evidence="8" id="KW-1185">Reference proteome</keyword>
<evidence type="ECO:0000256" key="3">
    <source>
        <dbReference type="ARBA" id="ARBA00022670"/>
    </source>
</evidence>
<name>A0ABR1RPQ5_9PEZI</name>
<comment type="caution">
    <text evidence="7">The sequence shown here is derived from an EMBL/GenBank/DDBJ whole genome shotgun (WGS) entry which is preliminary data.</text>
</comment>
<dbReference type="PROSITE" id="PS00131">
    <property type="entry name" value="CARBOXYPEPT_SER_SER"/>
    <property type="match status" value="1"/>
</dbReference>
<protein>
    <recommendedName>
        <fullName evidence="6">Carboxypeptidase</fullName>
        <ecNumber evidence="6">3.4.16.-</ecNumber>
    </recommendedName>
</protein>